<feature type="transmembrane region" description="Helical" evidence="5">
    <location>
        <begin position="256"/>
        <end position="277"/>
    </location>
</feature>
<proteinExistence type="predicted"/>
<feature type="transmembrane region" description="Helical" evidence="5">
    <location>
        <begin position="297"/>
        <end position="317"/>
    </location>
</feature>
<evidence type="ECO:0000256" key="3">
    <source>
        <dbReference type="ARBA" id="ARBA00022989"/>
    </source>
</evidence>
<dbReference type="InterPro" id="IPR011701">
    <property type="entry name" value="MFS"/>
</dbReference>
<feature type="chain" id="PRO_5020428105" description="Major facilitator superfamily (MFS) profile domain-containing protein" evidence="6">
    <location>
        <begin position="18"/>
        <end position="352"/>
    </location>
</feature>
<dbReference type="EMBL" id="AZBU02000013">
    <property type="protein sequence ID" value="TKR58705.1"/>
    <property type="molecule type" value="Genomic_DNA"/>
</dbReference>
<feature type="transmembrane region" description="Helical" evidence="5">
    <location>
        <begin position="96"/>
        <end position="116"/>
    </location>
</feature>
<feature type="domain" description="Major facilitator superfamily (MFS) profile" evidence="7">
    <location>
        <begin position="1"/>
        <end position="352"/>
    </location>
</feature>
<gene>
    <name evidence="8" type="ORF">L596_030116</name>
</gene>
<dbReference type="PROSITE" id="PS50850">
    <property type="entry name" value="MFS"/>
    <property type="match status" value="1"/>
</dbReference>
<evidence type="ECO:0000313" key="9">
    <source>
        <dbReference type="Proteomes" id="UP000298663"/>
    </source>
</evidence>
<dbReference type="STRING" id="34508.A0A4V5ZX95"/>
<dbReference type="SUPFAM" id="SSF103473">
    <property type="entry name" value="MFS general substrate transporter"/>
    <property type="match status" value="1"/>
</dbReference>
<dbReference type="OrthoDB" id="5817502at2759"/>
<evidence type="ECO:0000256" key="5">
    <source>
        <dbReference type="SAM" id="Phobius"/>
    </source>
</evidence>
<feature type="signal peptide" evidence="6">
    <location>
        <begin position="1"/>
        <end position="17"/>
    </location>
</feature>
<organism evidence="8 9">
    <name type="scientific">Steinernema carpocapsae</name>
    <name type="common">Entomopathogenic nematode</name>
    <dbReference type="NCBI Taxonomy" id="34508"/>
    <lineage>
        <taxon>Eukaryota</taxon>
        <taxon>Metazoa</taxon>
        <taxon>Ecdysozoa</taxon>
        <taxon>Nematoda</taxon>
        <taxon>Chromadorea</taxon>
        <taxon>Rhabditida</taxon>
        <taxon>Tylenchina</taxon>
        <taxon>Panagrolaimomorpha</taxon>
        <taxon>Strongyloidoidea</taxon>
        <taxon>Steinernematidae</taxon>
        <taxon>Steinernema</taxon>
    </lineage>
</organism>
<dbReference type="PANTHER" id="PTHR11662">
    <property type="entry name" value="SOLUTE CARRIER FAMILY 17"/>
    <property type="match status" value="1"/>
</dbReference>
<comment type="caution">
    <text evidence="8">The sequence shown here is derived from an EMBL/GenBank/DDBJ whole genome shotgun (WGS) entry which is preliminary data.</text>
</comment>
<evidence type="ECO:0000256" key="1">
    <source>
        <dbReference type="ARBA" id="ARBA00004141"/>
    </source>
</evidence>
<dbReference type="Proteomes" id="UP000298663">
    <property type="component" value="Unassembled WGS sequence"/>
</dbReference>
<evidence type="ECO:0000256" key="2">
    <source>
        <dbReference type="ARBA" id="ARBA00022692"/>
    </source>
</evidence>
<feature type="transmembrane region" description="Helical" evidence="5">
    <location>
        <begin position="190"/>
        <end position="209"/>
    </location>
</feature>
<comment type="subcellular location">
    <subcellularLocation>
        <location evidence="1">Membrane</location>
        <topology evidence="1">Multi-pass membrane protein</topology>
    </subcellularLocation>
</comment>
<keyword evidence="9" id="KW-1185">Reference proteome</keyword>
<dbReference type="AlphaFoldDB" id="A0A4V5ZX95"/>
<dbReference type="Gene3D" id="1.20.1250.20">
    <property type="entry name" value="MFS general substrate transporter like domains"/>
    <property type="match status" value="2"/>
</dbReference>
<keyword evidence="3 5" id="KW-1133">Transmembrane helix</keyword>
<evidence type="ECO:0000259" key="7">
    <source>
        <dbReference type="PROSITE" id="PS50850"/>
    </source>
</evidence>
<keyword evidence="2 5" id="KW-0812">Transmembrane</keyword>
<sequence>MLCLFLIDSMKMNLGMAMVCMVNHTAFADHQVTSARNASPRCEKIEDVEGAVEAGYTGHLLWSPTMQSALFSAVFYGALATSLPSGYLADWFNSKHLLLLSLVVYTLTTLISPILAETSYTVFLINRVLMGLGEGSAFPTVISIAARWFPPADRGSMVALYTAGTQLAGIFSGFVSSSLCQVDFMGGWPLIFYVYGVMGVVWILLWALLGSSDPKENHWISEKEEKYITEALQHAQRVTADKREVPWLSIFTSLPFWAIGFAWFANNFGVAIIQVILPSYFRDVLQLDLKSNGLFTILPFVMQLITKLSSGVISDFIKRRGFLGHTATCKLFQSIGSFGTVFAYVGLLCGLF</sequence>
<dbReference type="PANTHER" id="PTHR11662:SF405">
    <property type="entry name" value="PROTEIN CBG12249"/>
    <property type="match status" value="1"/>
</dbReference>
<feature type="transmembrane region" description="Helical" evidence="5">
    <location>
        <begin position="158"/>
        <end position="178"/>
    </location>
</feature>
<keyword evidence="4 5" id="KW-0472">Membrane</keyword>
<dbReference type="GO" id="GO:0022857">
    <property type="term" value="F:transmembrane transporter activity"/>
    <property type="evidence" value="ECO:0007669"/>
    <property type="project" value="InterPro"/>
</dbReference>
<reference evidence="8 9" key="1">
    <citation type="journal article" date="2015" name="Genome Biol.">
        <title>Comparative genomics of Steinernema reveals deeply conserved gene regulatory networks.</title>
        <authorList>
            <person name="Dillman A.R."/>
            <person name="Macchietto M."/>
            <person name="Porter C.F."/>
            <person name="Rogers A."/>
            <person name="Williams B."/>
            <person name="Antoshechkin I."/>
            <person name="Lee M.M."/>
            <person name="Goodwin Z."/>
            <person name="Lu X."/>
            <person name="Lewis E.E."/>
            <person name="Goodrich-Blair H."/>
            <person name="Stock S.P."/>
            <person name="Adams B.J."/>
            <person name="Sternberg P.W."/>
            <person name="Mortazavi A."/>
        </authorList>
    </citation>
    <scope>NUCLEOTIDE SEQUENCE [LARGE SCALE GENOMIC DNA]</scope>
    <source>
        <strain evidence="8 9">ALL</strain>
    </source>
</reference>
<dbReference type="GO" id="GO:0006820">
    <property type="term" value="P:monoatomic anion transport"/>
    <property type="evidence" value="ECO:0007669"/>
    <property type="project" value="TreeGrafter"/>
</dbReference>
<feature type="transmembrane region" description="Helical" evidence="5">
    <location>
        <begin position="69"/>
        <end position="89"/>
    </location>
</feature>
<dbReference type="FunFam" id="1.20.1250.20:FF:000532">
    <property type="entry name" value="SLC (SoLute Carrier) homolog"/>
    <property type="match status" value="1"/>
</dbReference>
<keyword evidence="6" id="KW-0732">Signal</keyword>
<feature type="transmembrane region" description="Helical" evidence="5">
    <location>
        <begin position="329"/>
        <end position="347"/>
    </location>
</feature>
<feature type="transmembrane region" description="Helical" evidence="5">
    <location>
        <begin position="128"/>
        <end position="146"/>
    </location>
</feature>
<evidence type="ECO:0000256" key="6">
    <source>
        <dbReference type="SAM" id="SignalP"/>
    </source>
</evidence>
<dbReference type="InterPro" id="IPR036259">
    <property type="entry name" value="MFS_trans_sf"/>
</dbReference>
<dbReference type="GO" id="GO:0016020">
    <property type="term" value="C:membrane"/>
    <property type="evidence" value="ECO:0007669"/>
    <property type="project" value="UniProtKB-SubCell"/>
</dbReference>
<evidence type="ECO:0000256" key="4">
    <source>
        <dbReference type="ARBA" id="ARBA00023136"/>
    </source>
</evidence>
<name>A0A4V5ZX95_STECR</name>
<dbReference type="Pfam" id="PF07690">
    <property type="entry name" value="MFS_1"/>
    <property type="match status" value="1"/>
</dbReference>
<dbReference type="InterPro" id="IPR020846">
    <property type="entry name" value="MFS_dom"/>
</dbReference>
<evidence type="ECO:0000313" key="8">
    <source>
        <dbReference type="EMBL" id="TKR58705.1"/>
    </source>
</evidence>
<accession>A0A4V5ZX95</accession>
<protein>
    <recommendedName>
        <fullName evidence="7">Major facilitator superfamily (MFS) profile domain-containing protein</fullName>
    </recommendedName>
</protein>
<reference evidence="8 9" key="2">
    <citation type="journal article" date="2019" name="G3 (Bethesda)">
        <title>Hybrid Assembly of the Genome of the Entomopathogenic Nematode Steinernema carpocapsae Identifies the X-Chromosome.</title>
        <authorList>
            <person name="Serra L."/>
            <person name="Macchietto M."/>
            <person name="Macias-Munoz A."/>
            <person name="McGill C.J."/>
            <person name="Rodriguez I.M."/>
            <person name="Rodriguez B."/>
            <person name="Murad R."/>
            <person name="Mortazavi A."/>
        </authorList>
    </citation>
    <scope>NUCLEOTIDE SEQUENCE [LARGE SCALE GENOMIC DNA]</scope>
    <source>
        <strain evidence="8 9">ALL</strain>
    </source>
</reference>
<dbReference type="InterPro" id="IPR050382">
    <property type="entry name" value="MFS_Na/Anion_cotransporter"/>
</dbReference>